<gene>
    <name evidence="1" type="ORF">PILCRDRAFT_810957</name>
</gene>
<accession>A0A0C3BYQ0</accession>
<evidence type="ECO:0000313" key="2">
    <source>
        <dbReference type="Proteomes" id="UP000054166"/>
    </source>
</evidence>
<organism evidence="1 2">
    <name type="scientific">Piloderma croceum (strain F 1598)</name>
    <dbReference type="NCBI Taxonomy" id="765440"/>
    <lineage>
        <taxon>Eukaryota</taxon>
        <taxon>Fungi</taxon>
        <taxon>Dikarya</taxon>
        <taxon>Basidiomycota</taxon>
        <taxon>Agaricomycotina</taxon>
        <taxon>Agaricomycetes</taxon>
        <taxon>Agaricomycetidae</taxon>
        <taxon>Atheliales</taxon>
        <taxon>Atheliaceae</taxon>
        <taxon>Piloderma</taxon>
    </lineage>
</organism>
<proteinExistence type="predicted"/>
<dbReference type="AlphaFoldDB" id="A0A0C3BYQ0"/>
<evidence type="ECO:0000313" key="1">
    <source>
        <dbReference type="EMBL" id="KIM91673.1"/>
    </source>
</evidence>
<dbReference type="HOGENOM" id="CLU_2055302_0_0_1"/>
<reference evidence="2" key="2">
    <citation type="submission" date="2015-01" db="EMBL/GenBank/DDBJ databases">
        <title>Evolutionary Origins and Diversification of the Mycorrhizal Mutualists.</title>
        <authorList>
            <consortium name="DOE Joint Genome Institute"/>
            <consortium name="Mycorrhizal Genomics Consortium"/>
            <person name="Kohler A."/>
            <person name="Kuo A."/>
            <person name="Nagy L.G."/>
            <person name="Floudas D."/>
            <person name="Copeland A."/>
            <person name="Barry K.W."/>
            <person name="Cichocki N."/>
            <person name="Veneault-Fourrey C."/>
            <person name="LaButti K."/>
            <person name="Lindquist E.A."/>
            <person name="Lipzen A."/>
            <person name="Lundell T."/>
            <person name="Morin E."/>
            <person name="Murat C."/>
            <person name="Riley R."/>
            <person name="Ohm R."/>
            <person name="Sun H."/>
            <person name="Tunlid A."/>
            <person name="Henrissat B."/>
            <person name="Grigoriev I.V."/>
            <person name="Hibbett D.S."/>
            <person name="Martin F."/>
        </authorList>
    </citation>
    <scope>NUCLEOTIDE SEQUENCE [LARGE SCALE GENOMIC DNA]</scope>
    <source>
        <strain evidence="2">F 1598</strain>
    </source>
</reference>
<sequence length="120" mass="12877">MPPPSRLLAGQSLKTAIFLKTILSGFLSNPPGEYAVKPVSMYAYRSGIDSTEASGWPVELTGILYEVGNTGLASPIANYVPMTNVAVHEKLRGSPAVVNFTGPIYTSMNVSWDSPLLILY</sequence>
<protein>
    <submittedName>
        <fullName evidence="1">Uncharacterized protein</fullName>
    </submittedName>
</protein>
<dbReference type="Proteomes" id="UP000054166">
    <property type="component" value="Unassembled WGS sequence"/>
</dbReference>
<dbReference type="InParanoid" id="A0A0C3BYQ0"/>
<name>A0A0C3BYQ0_PILCF</name>
<reference evidence="1 2" key="1">
    <citation type="submission" date="2014-04" db="EMBL/GenBank/DDBJ databases">
        <authorList>
            <consortium name="DOE Joint Genome Institute"/>
            <person name="Kuo A."/>
            <person name="Tarkka M."/>
            <person name="Buscot F."/>
            <person name="Kohler A."/>
            <person name="Nagy L.G."/>
            <person name="Floudas D."/>
            <person name="Copeland A."/>
            <person name="Barry K.W."/>
            <person name="Cichocki N."/>
            <person name="Veneault-Fourrey C."/>
            <person name="LaButti K."/>
            <person name="Lindquist E.A."/>
            <person name="Lipzen A."/>
            <person name="Lundell T."/>
            <person name="Morin E."/>
            <person name="Murat C."/>
            <person name="Sun H."/>
            <person name="Tunlid A."/>
            <person name="Henrissat B."/>
            <person name="Grigoriev I.V."/>
            <person name="Hibbett D.S."/>
            <person name="Martin F."/>
            <person name="Nordberg H.P."/>
            <person name="Cantor M.N."/>
            <person name="Hua S.X."/>
        </authorList>
    </citation>
    <scope>NUCLEOTIDE SEQUENCE [LARGE SCALE GENOMIC DNA]</scope>
    <source>
        <strain evidence="1 2">F 1598</strain>
    </source>
</reference>
<feature type="non-terminal residue" evidence="1">
    <location>
        <position position="120"/>
    </location>
</feature>
<dbReference type="EMBL" id="KN832971">
    <property type="protein sequence ID" value="KIM91673.1"/>
    <property type="molecule type" value="Genomic_DNA"/>
</dbReference>
<keyword evidence="2" id="KW-1185">Reference proteome</keyword>